<evidence type="ECO:0000256" key="1">
    <source>
        <dbReference type="ARBA" id="ARBA00006333"/>
    </source>
</evidence>
<comment type="cofactor">
    <cofactor evidence="2">
        <name>Mg(2+)</name>
        <dbReference type="ChEBI" id="CHEBI:18420"/>
    </cofactor>
</comment>
<dbReference type="Pfam" id="PF19086">
    <property type="entry name" value="Terpene_syn_C_2"/>
    <property type="match status" value="1"/>
</dbReference>
<keyword evidence="2" id="KW-0460">Magnesium</keyword>
<dbReference type="PANTHER" id="PTHR35201:SF4">
    <property type="entry name" value="BETA-PINACENE SYNTHASE-RELATED"/>
    <property type="match status" value="1"/>
</dbReference>
<evidence type="ECO:0000256" key="3">
    <source>
        <dbReference type="SAM" id="SignalP"/>
    </source>
</evidence>
<feature type="signal peptide" evidence="3">
    <location>
        <begin position="1"/>
        <end position="20"/>
    </location>
</feature>
<feature type="chain" id="PRO_5046852702" description="Terpene synthase" evidence="3">
    <location>
        <begin position="21"/>
        <end position="457"/>
    </location>
</feature>
<dbReference type="InterPro" id="IPR034686">
    <property type="entry name" value="Terpene_cyclase-like_2"/>
</dbReference>
<evidence type="ECO:0000256" key="2">
    <source>
        <dbReference type="RuleBase" id="RU366034"/>
    </source>
</evidence>
<protein>
    <recommendedName>
        <fullName evidence="2">Terpene synthase</fullName>
        <ecNumber evidence="2">4.2.3.-</ecNumber>
    </recommendedName>
</protein>
<dbReference type="SFLD" id="SFLDG01020">
    <property type="entry name" value="Terpene_Cyclase_Like_2"/>
    <property type="match status" value="1"/>
</dbReference>
<dbReference type="PANTHER" id="PTHR35201">
    <property type="entry name" value="TERPENE SYNTHASE"/>
    <property type="match status" value="1"/>
</dbReference>
<dbReference type="EMBL" id="OZ020102">
    <property type="protein sequence ID" value="CAK9276093.1"/>
    <property type="molecule type" value="Genomic_DNA"/>
</dbReference>
<keyword evidence="2" id="KW-0479">Metal-binding</keyword>
<keyword evidence="3" id="KW-0732">Signal</keyword>
<evidence type="ECO:0000313" key="4">
    <source>
        <dbReference type="EMBL" id="CAK9276093.1"/>
    </source>
</evidence>
<evidence type="ECO:0000313" key="5">
    <source>
        <dbReference type="Proteomes" id="UP001497444"/>
    </source>
</evidence>
<dbReference type="InterPro" id="IPR008949">
    <property type="entry name" value="Isoprenoid_synthase_dom_sf"/>
</dbReference>
<dbReference type="SUPFAM" id="SSF48576">
    <property type="entry name" value="Terpenoid synthases"/>
    <property type="match status" value="1"/>
</dbReference>
<proteinExistence type="inferred from homology"/>
<gene>
    <name evidence="4" type="ORF">CSSPJE1EN1_LOCUS21571</name>
</gene>
<keyword evidence="5" id="KW-1185">Reference proteome</keyword>
<organism evidence="4 5">
    <name type="scientific">Sphagnum jensenii</name>
    <dbReference type="NCBI Taxonomy" id="128206"/>
    <lineage>
        <taxon>Eukaryota</taxon>
        <taxon>Viridiplantae</taxon>
        <taxon>Streptophyta</taxon>
        <taxon>Embryophyta</taxon>
        <taxon>Bryophyta</taxon>
        <taxon>Sphagnophytina</taxon>
        <taxon>Sphagnopsida</taxon>
        <taxon>Sphagnales</taxon>
        <taxon>Sphagnaceae</taxon>
        <taxon>Sphagnum</taxon>
    </lineage>
</organism>
<dbReference type="Proteomes" id="UP001497444">
    <property type="component" value="Chromosome 7"/>
</dbReference>
<dbReference type="EC" id="4.2.3.-" evidence="2"/>
<keyword evidence="2" id="KW-0456">Lyase</keyword>
<name>A0ABP0XAE3_9BRYO</name>
<sequence length="457" mass="52810">MRVSIMAVPLLQTFTTSVLSANCISYMNLSCKALELRSSSSQAFRLRTCTRRFRQMKAYGSSSPSSATTSVHARAQQEMEHPIQLEGTNFQQVFEDFVIPKFVPPFCHNRNPLEEEANQVAQQWYHHYFASTILPETFEKIKKGKTYIIPICNHPTAELSRLEWALEFYLFMFVIDDVVECKTRTSSLEDLEELFVELMVVIISSFPQYHILQENLNRYFSDELDRTSTKDFAEKVLARAMQHSKTDFDKHKASAICSAFSNLWSRATSEMPEEWSLRFTRTLQQAMLAQFLEARYLLEKKDPSLSMYLSHRKEFGYMDASLSIIDYVEGVFLPNTLHCSSPMQQLLQATADVVCWHNDIYSFHKELVNGETHNLVIMFSKENKISYNKAAELVNQMMLDKIEEVHSAITDLRVLNQSNKEITVAQRAAIEQYIKCCTSFIGSTHEFHTQSSRFQVV</sequence>
<dbReference type="SFLD" id="SFLDS00005">
    <property type="entry name" value="Isoprenoid_Synthase_Type_I"/>
    <property type="match status" value="1"/>
</dbReference>
<comment type="similarity">
    <text evidence="1 2">Belongs to the terpene synthase family.</text>
</comment>
<accession>A0ABP0XAE3</accession>
<reference evidence="4" key="1">
    <citation type="submission" date="2024-02" db="EMBL/GenBank/DDBJ databases">
        <authorList>
            <consortium name="ELIXIR-Norway"/>
            <consortium name="Elixir Norway"/>
        </authorList>
    </citation>
    <scope>NUCLEOTIDE SEQUENCE</scope>
</reference>
<dbReference type="Gene3D" id="1.10.600.10">
    <property type="entry name" value="Farnesyl Diphosphate Synthase"/>
    <property type="match status" value="1"/>
</dbReference>